<dbReference type="KEGG" id="lpaa:BHS01_04370"/>
<dbReference type="RefSeq" id="WP_109834740.1">
    <property type="nucleotide sequence ID" value="NZ_CP017195.1"/>
</dbReference>
<dbReference type="AlphaFoldDB" id="A0A7L4WC76"/>
<sequence>MENQDQRAIIATNIKKYIQHSGLTQKEFAAKIGIVPSTLSDYISLRIMPSQGIIQKMADFFDIDKSDIDTTYKDKLPLNLDRLIDEAIFYKTEVIDPNDRQFIKSILDAYYQNKNT</sequence>
<dbReference type="EMBL" id="CP017195">
    <property type="protein sequence ID" value="QDJ27809.1"/>
    <property type="molecule type" value="Genomic_DNA"/>
</dbReference>
<proteinExistence type="predicted"/>
<dbReference type="InterPro" id="IPR010982">
    <property type="entry name" value="Lambda_DNA-bd_dom_sf"/>
</dbReference>
<dbReference type="Gene3D" id="1.10.260.40">
    <property type="entry name" value="lambda repressor-like DNA-binding domains"/>
    <property type="match status" value="1"/>
</dbReference>
<evidence type="ECO:0000313" key="2">
    <source>
        <dbReference type="EMBL" id="QDJ27809.1"/>
    </source>
</evidence>
<dbReference type="Proteomes" id="UP000516280">
    <property type="component" value="Chromosome"/>
</dbReference>
<protein>
    <submittedName>
        <fullName evidence="2">Transcriptional regulator</fullName>
    </submittedName>
</protein>
<organism evidence="2 3">
    <name type="scientific">Pseudolactococcus paracarnosus</name>
    <dbReference type="NCBI Taxonomy" id="2749962"/>
    <lineage>
        <taxon>Bacteria</taxon>
        <taxon>Bacillati</taxon>
        <taxon>Bacillota</taxon>
        <taxon>Bacilli</taxon>
        <taxon>Lactobacillales</taxon>
        <taxon>Streptococcaceae</taxon>
        <taxon>Pseudolactococcus</taxon>
    </lineage>
</organism>
<dbReference type="PROSITE" id="PS50943">
    <property type="entry name" value="HTH_CROC1"/>
    <property type="match status" value="1"/>
</dbReference>
<dbReference type="SUPFAM" id="SSF47413">
    <property type="entry name" value="lambda repressor-like DNA-binding domains"/>
    <property type="match status" value="1"/>
</dbReference>
<dbReference type="GO" id="GO:0003677">
    <property type="term" value="F:DNA binding"/>
    <property type="evidence" value="ECO:0007669"/>
    <property type="project" value="InterPro"/>
</dbReference>
<accession>A0A7L4WC76</accession>
<feature type="domain" description="HTH cro/C1-type" evidence="1">
    <location>
        <begin position="14"/>
        <end position="68"/>
    </location>
</feature>
<dbReference type="Pfam" id="PF01381">
    <property type="entry name" value="HTH_3"/>
    <property type="match status" value="1"/>
</dbReference>
<dbReference type="CDD" id="cd00093">
    <property type="entry name" value="HTH_XRE"/>
    <property type="match status" value="1"/>
</dbReference>
<dbReference type="InterPro" id="IPR001387">
    <property type="entry name" value="Cro/C1-type_HTH"/>
</dbReference>
<gene>
    <name evidence="2" type="ORF">BHS01_04370</name>
</gene>
<name>A0A7L4WC76_9LACT</name>
<evidence type="ECO:0000313" key="3">
    <source>
        <dbReference type="Proteomes" id="UP000516280"/>
    </source>
</evidence>
<dbReference type="SMART" id="SM00530">
    <property type="entry name" value="HTH_XRE"/>
    <property type="match status" value="1"/>
</dbReference>
<reference evidence="2 3" key="1">
    <citation type="submission" date="2016-09" db="EMBL/GenBank/DDBJ databases">
        <title>Lactic acid bacteria from MAP meat Genome sequencing and assembly.</title>
        <authorList>
            <person name="Behr J."/>
            <person name="Hilgarth M."/>
            <person name="Vogel R.F."/>
        </authorList>
    </citation>
    <scope>NUCLEOTIDE SEQUENCE [LARGE SCALE GENOMIC DNA]</scope>
    <source>
        <strain evidence="2 3">TMW21615</strain>
    </source>
</reference>
<evidence type="ECO:0000259" key="1">
    <source>
        <dbReference type="PROSITE" id="PS50943"/>
    </source>
</evidence>